<comment type="caution">
    <text evidence="1">The sequence shown here is derived from an EMBL/GenBank/DDBJ whole genome shotgun (WGS) entry which is preliminary data.</text>
</comment>
<accession>A0A544TT83</accession>
<protein>
    <submittedName>
        <fullName evidence="1">GrpB family protein</fullName>
    </submittedName>
</protein>
<dbReference type="SUPFAM" id="SSF81301">
    <property type="entry name" value="Nucleotidyltransferase"/>
    <property type="match status" value="1"/>
</dbReference>
<name>A0A544TT83_9BACI</name>
<proteinExistence type="predicted"/>
<dbReference type="Gene3D" id="3.30.460.10">
    <property type="entry name" value="Beta Polymerase, domain 2"/>
    <property type="match status" value="1"/>
</dbReference>
<organism evidence="1 2">
    <name type="scientific">Psychrobacillus vulpis</name>
    <dbReference type="NCBI Taxonomy" id="2325572"/>
    <lineage>
        <taxon>Bacteria</taxon>
        <taxon>Bacillati</taxon>
        <taxon>Bacillota</taxon>
        <taxon>Bacilli</taxon>
        <taxon>Bacillales</taxon>
        <taxon>Bacillaceae</taxon>
        <taxon>Psychrobacillus</taxon>
    </lineage>
</organism>
<sequence>MKLGLSRDEVKLVPFTVEWSNEFQRVKENILSHMDIESHRIEHIGSTAITNMVAKPIIDIIIGVDDITKVTSTFFGNLKEVGFLRLRVVRPGEIVLARYTDELYEVKTHYIHVVDYEKDLWNNLIFFRDYLNANIEAREEYKRLKLAYEKLEKITINKYTDLKEPFVKSIFEMRINGADLFEK</sequence>
<dbReference type="EMBL" id="VDGI01000004">
    <property type="protein sequence ID" value="TQR20649.1"/>
    <property type="molecule type" value="Genomic_DNA"/>
</dbReference>
<dbReference type="InterPro" id="IPR007344">
    <property type="entry name" value="GrpB/CoaE"/>
</dbReference>
<dbReference type="RefSeq" id="WP_142641688.1">
    <property type="nucleotide sequence ID" value="NZ_VDGI01000004.1"/>
</dbReference>
<gene>
    <name evidence="1" type="ORF">FG384_06015</name>
</gene>
<keyword evidence="2" id="KW-1185">Reference proteome</keyword>
<dbReference type="Pfam" id="PF04229">
    <property type="entry name" value="GrpB"/>
    <property type="match status" value="1"/>
</dbReference>
<dbReference type="PANTHER" id="PTHR34822">
    <property type="entry name" value="GRPB DOMAIN PROTEIN (AFU_ORTHOLOGUE AFUA_1G01530)"/>
    <property type="match status" value="1"/>
</dbReference>
<reference evidence="1 2" key="1">
    <citation type="submission" date="2019-06" db="EMBL/GenBank/DDBJ databases">
        <title>Psychrobacillus vulpis sp. nov., a new species isolated from feces of a red fox that inhabits in The Tablas de Daimiel Natural Park, Albacete, Spain.</title>
        <authorList>
            <person name="Rodriguez M."/>
            <person name="Reina J.C."/>
            <person name="Bejar V."/>
            <person name="Llamas I."/>
        </authorList>
    </citation>
    <scope>NUCLEOTIDE SEQUENCE [LARGE SCALE GENOMIC DNA]</scope>
    <source>
        <strain evidence="1 2">Z8</strain>
    </source>
</reference>
<evidence type="ECO:0000313" key="1">
    <source>
        <dbReference type="EMBL" id="TQR20649.1"/>
    </source>
</evidence>
<dbReference type="PANTHER" id="PTHR34822:SF1">
    <property type="entry name" value="GRPB FAMILY PROTEIN"/>
    <property type="match status" value="1"/>
</dbReference>
<dbReference type="InterPro" id="IPR043519">
    <property type="entry name" value="NT_sf"/>
</dbReference>
<dbReference type="AlphaFoldDB" id="A0A544TT83"/>
<dbReference type="OrthoDB" id="9799092at2"/>
<evidence type="ECO:0000313" key="2">
    <source>
        <dbReference type="Proteomes" id="UP000316626"/>
    </source>
</evidence>
<dbReference type="Proteomes" id="UP000316626">
    <property type="component" value="Unassembled WGS sequence"/>
</dbReference>